<sequence length="101" mass="11236">MILAASPLNKPKEIEQVDTTVETTNKTEYTFIASIIRLRRLVVVVAVVVVAVIDIFVLEWVFDTNPHGLNPGPAALGRKRRRSGYSRLQASIKFQVTSQSV</sequence>
<dbReference type="GeneID" id="33570054"/>
<keyword evidence="1" id="KW-0472">Membrane</keyword>
<proteinExistence type="predicted"/>
<feature type="transmembrane region" description="Helical" evidence="1">
    <location>
        <begin position="41"/>
        <end position="62"/>
    </location>
</feature>
<keyword evidence="3" id="KW-1185">Reference proteome</keyword>
<keyword evidence="1" id="KW-1133">Transmembrane helix</keyword>
<protein>
    <submittedName>
        <fullName evidence="2">Uncharacterized protein</fullName>
    </submittedName>
</protein>
<name>A0A1Y2G7E4_9FUNG</name>
<dbReference type="RefSeq" id="XP_021876018.1">
    <property type="nucleotide sequence ID" value="XM_022028211.1"/>
</dbReference>
<gene>
    <name evidence="2" type="ORF">BCR41DRAFT_390357</name>
</gene>
<dbReference type="Proteomes" id="UP000193648">
    <property type="component" value="Unassembled WGS sequence"/>
</dbReference>
<dbReference type="EMBL" id="MCFF01000065">
    <property type="protein sequence ID" value="ORY99784.1"/>
    <property type="molecule type" value="Genomic_DNA"/>
</dbReference>
<evidence type="ECO:0000313" key="3">
    <source>
        <dbReference type="Proteomes" id="UP000193648"/>
    </source>
</evidence>
<accession>A0A1Y2G7E4</accession>
<dbReference type="AlphaFoldDB" id="A0A1Y2G7E4"/>
<organism evidence="2 3">
    <name type="scientific">Lobosporangium transversale</name>
    <dbReference type="NCBI Taxonomy" id="64571"/>
    <lineage>
        <taxon>Eukaryota</taxon>
        <taxon>Fungi</taxon>
        <taxon>Fungi incertae sedis</taxon>
        <taxon>Mucoromycota</taxon>
        <taxon>Mortierellomycotina</taxon>
        <taxon>Mortierellomycetes</taxon>
        <taxon>Mortierellales</taxon>
        <taxon>Mortierellaceae</taxon>
        <taxon>Lobosporangium</taxon>
    </lineage>
</organism>
<evidence type="ECO:0000313" key="2">
    <source>
        <dbReference type="EMBL" id="ORY99784.1"/>
    </source>
</evidence>
<evidence type="ECO:0000256" key="1">
    <source>
        <dbReference type="SAM" id="Phobius"/>
    </source>
</evidence>
<reference evidence="2 3" key="1">
    <citation type="submission" date="2016-07" db="EMBL/GenBank/DDBJ databases">
        <title>Pervasive Adenine N6-methylation of Active Genes in Fungi.</title>
        <authorList>
            <consortium name="DOE Joint Genome Institute"/>
            <person name="Mondo S.J."/>
            <person name="Dannebaum R.O."/>
            <person name="Kuo R.C."/>
            <person name="Labutti K."/>
            <person name="Haridas S."/>
            <person name="Kuo A."/>
            <person name="Salamov A."/>
            <person name="Ahrendt S.R."/>
            <person name="Lipzen A."/>
            <person name="Sullivan W."/>
            <person name="Andreopoulos W.B."/>
            <person name="Clum A."/>
            <person name="Lindquist E."/>
            <person name="Daum C."/>
            <person name="Ramamoorthy G.K."/>
            <person name="Gryganskyi A."/>
            <person name="Culley D."/>
            <person name="Magnuson J.K."/>
            <person name="James T.Y."/>
            <person name="O'Malley M.A."/>
            <person name="Stajich J.E."/>
            <person name="Spatafora J.W."/>
            <person name="Visel A."/>
            <person name="Grigoriev I.V."/>
        </authorList>
    </citation>
    <scope>NUCLEOTIDE SEQUENCE [LARGE SCALE GENOMIC DNA]</scope>
    <source>
        <strain evidence="2 3">NRRL 3116</strain>
    </source>
</reference>
<keyword evidence="1" id="KW-0812">Transmembrane</keyword>
<dbReference type="InParanoid" id="A0A1Y2G7E4"/>
<comment type="caution">
    <text evidence="2">The sequence shown here is derived from an EMBL/GenBank/DDBJ whole genome shotgun (WGS) entry which is preliminary data.</text>
</comment>